<keyword evidence="4" id="KW-1185">Reference proteome</keyword>
<keyword evidence="2" id="KW-0732">Signal</keyword>
<evidence type="ECO:0008006" key="5">
    <source>
        <dbReference type="Google" id="ProtNLM"/>
    </source>
</evidence>
<feature type="compositionally biased region" description="Basic and acidic residues" evidence="1">
    <location>
        <begin position="45"/>
        <end position="57"/>
    </location>
</feature>
<evidence type="ECO:0000313" key="3">
    <source>
        <dbReference type="EMBL" id="KAF2890328.1"/>
    </source>
</evidence>
<comment type="caution">
    <text evidence="3">The sequence shown here is derived from an EMBL/GenBank/DDBJ whole genome shotgun (WGS) entry which is preliminary data.</text>
</comment>
<name>A0A8K0CTD2_IGNLU</name>
<protein>
    <recommendedName>
        <fullName evidence="5">Secreted protein</fullName>
    </recommendedName>
</protein>
<evidence type="ECO:0000313" key="4">
    <source>
        <dbReference type="Proteomes" id="UP000801492"/>
    </source>
</evidence>
<dbReference type="EMBL" id="VTPC01054501">
    <property type="protein sequence ID" value="KAF2890328.1"/>
    <property type="molecule type" value="Genomic_DNA"/>
</dbReference>
<accession>A0A8K0CTD2</accession>
<feature type="region of interest" description="Disordered" evidence="1">
    <location>
        <begin position="26"/>
        <end position="57"/>
    </location>
</feature>
<sequence length="121" mass="13609">MIRLIYACVVIVTLSHIQLILTQDAEPAEPKAEPDNQNKPANQNEHTHENEHARSLKDLENAVEQHLKDIGEAVRNFIQNQPEVVKLTSSLDKARANIDEAFYKWLHASDATNGTKTQEAS</sequence>
<evidence type="ECO:0000256" key="1">
    <source>
        <dbReference type="SAM" id="MobiDB-lite"/>
    </source>
</evidence>
<organism evidence="3 4">
    <name type="scientific">Ignelater luminosus</name>
    <name type="common">Cucubano</name>
    <name type="synonym">Pyrophorus luminosus</name>
    <dbReference type="NCBI Taxonomy" id="2038154"/>
    <lineage>
        <taxon>Eukaryota</taxon>
        <taxon>Metazoa</taxon>
        <taxon>Ecdysozoa</taxon>
        <taxon>Arthropoda</taxon>
        <taxon>Hexapoda</taxon>
        <taxon>Insecta</taxon>
        <taxon>Pterygota</taxon>
        <taxon>Neoptera</taxon>
        <taxon>Endopterygota</taxon>
        <taxon>Coleoptera</taxon>
        <taxon>Polyphaga</taxon>
        <taxon>Elateriformia</taxon>
        <taxon>Elateroidea</taxon>
        <taxon>Elateridae</taxon>
        <taxon>Agrypninae</taxon>
        <taxon>Pyrophorini</taxon>
        <taxon>Ignelater</taxon>
    </lineage>
</organism>
<feature type="signal peptide" evidence="2">
    <location>
        <begin position="1"/>
        <end position="22"/>
    </location>
</feature>
<dbReference type="AlphaFoldDB" id="A0A8K0CTD2"/>
<gene>
    <name evidence="3" type="ORF">ILUMI_15844</name>
</gene>
<dbReference type="Proteomes" id="UP000801492">
    <property type="component" value="Unassembled WGS sequence"/>
</dbReference>
<reference evidence="3" key="1">
    <citation type="submission" date="2019-08" db="EMBL/GenBank/DDBJ databases">
        <title>The genome of the North American firefly Photinus pyralis.</title>
        <authorList>
            <consortium name="Photinus pyralis genome working group"/>
            <person name="Fallon T.R."/>
            <person name="Sander Lower S.E."/>
            <person name="Weng J.-K."/>
        </authorList>
    </citation>
    <scope>NUCLEOTIDE SEQUENCE</scope>
    <source>
        <strain evidence="3">TRF0915ILg1</strain>
        <tissue evidence="3">Whole body</tissue>
    </source>
</reference>
<evidence type="ECO:0000256" key="2">
    <source>
        <dbReference type="SAM" id="SignalP"/>
    </source>
</evidence>
<feature type="chain" id="PRO_5035420074" description="Secreted protein" evidence="2">
    <location>
        <begin position="23"/>
        <end position="121"/>
    </location>
</feature>
<proteinExistence type="predicted"/>